<dbReference type="InterPro" id="IPR013087">
    <property type="entry name" value="Znf_C2H2_type"/>
</dbReference>
<dbReference type="PROSITE" id="PS50157">
    <property type="entry name" value="ZINC_FINGER_C2H2_2"/>
    <property type="match status" value="5"/>
</dbReference>
<name>A0ABM1TKP2_LIMPO</name>
<keyword evidence="3 7" id="KW-0863">Zinc-finger</keyword>
<comment type="similarity">
    <text evidence="6">Belongs to the snail C2H2-type zinc-finger protein family.</text>
</comment>
<dbReference type="PANTHER" id="PTHR24388:SF53">
    <property type="entry name" value="CHORION TRANSCRIPTION FACTOR CF2-RELATED"/>
    <property type="match status" value="1"/>
</dbReference>
<keyword evidence="2" id="KW-0677">Repeat</keyword>
<evidence type="ECO:0000259" key="9">
    <source>
        <dbReference type="PROSITE" id="PS50157"/>
    </source>
</evidence>
<sequence>MTDNIQQTTVDSLCYGGSNGQPTKLPVTSSLLSVCLPGPVGAARHMQSSTSNKPSNITTTSSAHNDLLPQSERDKFSLSKISDYNNFVFQLNAKITSLESGSDLSHPLNDTCPLVNGVREEGMREEKKIPISHCSSSSVLIPQSFVEGFSFTSMGDEARNLSSVIKPPILESMSYKHAGIDNKREEERKENIQLSYKYQRDFSDDEKYLKAEKAYVVSENPSHYVLESTPIYQNLVDSLSGPSEDRQVQKLPPVSTIMQPHMAYLSRVNYKPFYIDPEHEAPIHETINVPLGCESPFLYSNLQETLSFPSHNLREPHKAVMKSSPVGNNFLGLPPIPTSDCDVDKLETIHIAHHGVSTVMTSTAENNENILVLPSTNPLLTPLDFGTTTYTSVVSSTPPQPFQSTGPHHCDPHNQSRCILSSSDNLSNENALNTLQSVGSIHSTANDVGDTLPASVSITASETVSSVGALEMPDLHYSRSAAITSPFPELCAREPKENPEIDLKSSVNVPVLTKTNPVLSSIKEEPMEVEVSPRGPFSAVSSENSMQHAVAQLPSMMTFFTSRPGSESDSQLLPPFYTVSGFTSLKKRDHPEALADSCPTIGRSSLTNEALDKIGNSSHIFSSTSVSTISPGLSGASTNIDTSSVPLNSVKCEVDVSTSQTVSTTLPVSKPTAVSTDKVRLSVSPGVVENSSQNDSSLSEKYCSLCQSGKSCELHIRQSLVTSTSLSEPSVIPASSSKPFRCNLCGKHLATKNVYQSHMRSHSGEKPFTCELCGHCFSQKTSLTRHMRSHTGERPFPCDICGKCFADKERIKIHMRTHTGEKPFSCTVCGKCFSQKSTVKRHMSVHTGEKPFVCQSCGKGFANKGNLNAHSKTHSST</sequence>
<evidence type="ECO:0000256" key="4">
    <source>
        <dbReference type="ARBA" id="ARBA00022833"/>
    </source>
</evidence>
<evidence type="ECO:0000313" key="11">
    <source>
        <dbReference type="RefSeq" id="XP_022256448.1"/>
    </source>
</evidence>
<dbReference type="PANTHER" id="PTHR24388">
    <property type="entry name" value="ZINC FINGER PROTEIN"/>
    <property type="match status" value="1"/>
</dbReference>
<feature type="domain" description="C2H2-type" evidence="9">
    <location>
        <begin position="740"/>
        <end position="767"/>
    </location>
</feature>
<dbReference type="SMART" id="SM00355">
    <property type="entry name" value="ZnF_C2H2"/>
    <property type="match status" value="5"/>
</dbReference>
<evidence type="ECO:0000256" key="6">
    <source>
        <dbReference type="ARBA" id="ARBA00037948"/>
    </source>
</evidence>
<organism evidence="10 11">
    <name type="scientific">Limulus polyphemus</name>
    <name type="common">Atlantic horseshoe crab</name>
    <dbReference type="NCBI Taxonomy" id="6850"/>
    <lineage>
        <taxon>Eukaryota</taxon>
        <taxon>Metazoa</taxon>
        <taxon>Ecdysozoa</taxon>
        <taxon>Arthropoda</taxon>
        <taxon>Chelicerata</taxon>
        <taxon>Merostomata</taxon>
        <taxon>Xiphosura</taxon>
        <taxon>Limulidae</taxon>
        <taxon>Limulus</taxon>
    </lineage>
</organism>
<dbReference type="PROSITE" id="PS00028">
    <property type="entry name" value="ZINC_FINGER_C2H2_1"/>
    <property type="match status" value="5"/>
</dbReference>
<gene>
    <name evidence="11" type="primary">LOC106472147</name>
</gene>
<keyword evidence="5" id="KW-0539">Nucleus</keyword>
<feature type="region of interest" description="Disordered" evidence="8">
    <location>
        <begin position="43"/>
        <end position="65"/>
    </location>
</feature>
<feature type="domain" description="C2H2-type" evidence="9">
    <location>
        <begin position="768"/>
        <end position="795"/>
    </location>
</feature>
<dbReference type="Proteomes" id="UP000694941">
    <property type="component" value="Unplaced"/>
</dbReference>
<dbReference type="RefSeq" id="XP_022256448.1">
    <property type="nucleotide sequence ID" value="XM_022400740.1"/>
</dbReference>
<dbReference type="Gene3D" id="3.30.160.60">
    <property type="entry name" value="Classic Zinc Finger"/>
    <property type="match status" value="5"/>
</dbReference>
<proteinExistence type="inferred from homology"/>
<accession>A0ABM1TKP2</accession>
<dbReference type="InterPro" id="IPR050527">
    <property type="entry name" value="Snail/Krueppel_Znf"/>
</dbReference>
<evidence type="ECO:0000256" key="3">
    <source>
        <dbReference type="ARBA" id="ARBA00022771"/>
    </source>
</evidence>
<dbReference type="GeneID" id="106472147"/>
<feature type="compositionally biased region" description="Polar residues" evidence="8">
    <location>
        <begin position="46"/>
        <end position="64"/>
    </location>
</feature>
<feature type="domain" description="C2H2-type" evidence="9">
    <location>
        <begin position="852"/>
        <end position="877"/>
    </location>
</feature>
<evidence type="ECO:0000256" key="1">
    <source>
        <dbReference type="ARBA" id="ARBA00022723"/>
    </source>
</evidence>
<keyword evidence="10" id="KW-1185">Reference proteome</keyword>
<evidence type="ECO:0000313" key="10">
    <source>
        <dbReference type="Proteomes" id="UP000694941"/>
    </source>
</evidence>
<evidence type="ECO:0000256" key="7">
    <source>
        <dbReference type="PROSITE-ProRule" id="PRU00042"/>
    </source>
</evidence>
<evidence type="ECO:0000256" key="5">
    <source>
        <dbReference type="ARBA" id="ARBA00023242"/>
    </source>
</evidence>
<reference evidence="11" key="1">
    <citation type="submission" date="2025-08" db="UniProtKB">
        <authorList>
            <consortium name="RefSeq"/>
        </authorList>
    </citation>
    <scope>IDENTIFICATION</scope>
    <source>
        <tissue evidence="11">Muscle</tissue>
    </source>
</reference>
<keyword evidence="1" id="KW-0479">Metal-binding</keyword>
<evidence type="ECO:0000256" key="8">
    <source>
        <dbReference type="SAM" id="MobiDB-lite"/>
    </source>
</evidence>
<keyword evidence="4" id="KW-0862">Zinc</keyword>
<feature type="domain" description="C2H2-type" evidence="9">
    <location>
        <begin position="796"/>
        <end position="823"/>
    </location>
</feature>
<dbReference type="Pfam" id="PF00096">
    <property type="entry name" value="zf-C2H2"/>
    <property type="match status" value="4"/>
</dbReference>
<evidence type="ECO:0000256" key="2">
    <source>
        <dbReference type="ARBA" id="ARBA00022737"/>
    </source>
</evidence>
<protein>
    <submittedName>
        <fullName evidence="11">Uncharacterized protein LOC106472147</fullName>
    </submittedName>
</protein>
<dbReference type="InterPro" id="IPR036236">
    <property type="entry name" value="Znf_C2H2_sf"/>
</dbReference>
<dbReference type="SUPFAM" id="SSF57667">
    <property type="entry name" value="beta-beta-alpha zinc fingers"/>
    <property type="match status" value="3"/>
</dbReference>
<feature type="domain" description="C2H2-type" evidence="9">
    <location>
        <begin position="824"/>
        <end position="851"/>
    </location>
</feature>